<dbReference type="GO" id="GO:0006598">
    <property type="term" value="P:polyamine catabolic process"/>
    <property type="evidence" value="ECO:0007669"/>
    <property type="project" value="TreeGrafter"/>
</dbReference>
<dbReference type="InParanoid" id="A0A6J0PB67"/>
<comment type="similarity">
    <text evidence="1">Belongs to the flavin monoamine oxidase family.</text>
</comment>
<dbReference type="Pfam" id="PF01593">
    <property type="entry name" value="Amino_oxidase"/>
    <property type="match status" value="1"/>
</dbReference>
<evidence type="ECO:0000313" key="5">
    <source>
        <dbReference type="RefSeq" id="XP_019702391.1"/>
    </source>
</evidence>
<dbReference type="InterPro" id="IPR002937">
    <property type="entry name" value="Amino_oxidase"/>
</dbReference>
<dbReference type="Gene3D" id="3.50.50.60">
    <property type="entry name" value="FAD/NAD(P)-binding domain"/>
    <property type="match status" value="1"/>
</dbReference>
<dbReference type="PANTHER" id="PTHR10742:SF386">
    <property type="entry name" value="LYSINE-SPECIFIC HISTONE DEMETHYLASE 1A"/>
    <property type="match status" value="1"/>
</dbReference>
<dbReference type="GO" id="GO:0005777">
    <property type="term" value="C:peroxisome"/>
    <property type="evidence" value="ECO:0007669"/>
    <property type="project" value="TreeGrafter"/>
</dbReference>
<evidence type="ECO:0000313" key="4">
    <source>
        <dbReference type="Proteomes" id="UP000504607"/>
    </source>
</evidence>
<keyword evidence="4" id="KW-1185">Reference proteome</keyword>
<dbReference type="GeneID" id="105033992"/>
<dbReference type="GO" id="GO:0046592">
    <property type="term" value="F:polyamine oxidase activity"/>
    <property type="evidence" value="ECO:0007669"/>
    <property type="project" value="TreeGrafter"/>
</dbReference>
<organism evidence="4 5">
    <name type="scientific">Elaeis guineensis var. tenera</name>
    <name type="common">Oil palm</name>
    <dbReference type="NCBI Taxonomy" id="51953"/>
    <lineage>
        <taxon>Eukaryota</taxon>
        <taxon>Viridiplantae</taxon>
        <taxon>Streptophyta</taxon>
        <taxon>Embryophyta</taxon>
        <taxon>Tracheophyta</taxon>
        <taxon>Spermatophyta</taxon>
        <taxon>Magnoliopsida</taxon>
        <taxon>Liliopsida</taxon>
        <taxon>Arecaceae</taxon>
        <taxon>Arecoideae</taxon>
        <taxon>Cocoseae</taxon>
        <taxon>Elaeidinae</taxon>
        <taxon>Elaeis</taxon>
    </lineage>
</organism>
<dbReference type="SUPFAM" id="SSF54373">
    <property type="entry name" value="FAD-linked reductases, C-terminal domain"/>
    <property type="match status" value="1"/>
</dbReference>
<protein>
    <submittedName>
        <fullName evidence="5">Polyamine oxidase 3-like</fullName>
    </submittedName>
</protein>
<feature type="domain" description="Amine oxidase" evidence="3">
    <location>
        <begin position="13"/>
        <end position="173"/>
    </location>
</feature>
<evidence type="ECO:0000256" key="2">
    <source>
        <dbReference type="ARBA" id="ARBA00023002"/>
    </source>
</evidence>
<dbReference type="InterPro" id="IPR050281">
    <property type="entry name" value="Flavin_monoamine_oxidase"/>
</dbReference>
<dbReference type="OrthoDB" id="1697002at2759"/>
<name>A0A6J0PB67_ELAGV</name>
<accession>A0A6J0PB67</accession>
<dbReference type="AlphaFoldDB" id="A0A6J0PB67"/>
<dbReference type="InterPro" id="IPR036188">
    <property type="entry name" value="FAD/NAD-bd_sf"/>
</dbReference>
<evidence type="ECO:0000259" key="3">
    <source>
        <dbReference type="Pfam" id="PF01593"/>
    </source>
</evidence>
<gene>
    <name evidence="5" type="primary">LOC105033992</name>
</gene>
<dbReference type="Gene3D" id="3.90.660.10">
    <property type="match status" value="1"/>
</dbReference>
<keyword evidence="2" id="KW-0560">Oxidoreductase</keyword>
<sequence length="234" mass="25936">MQEVLLPSGHGIMVRGYRPVVNTLARGLDIRLNHQVTKIVWSNMGVEVSVENGKTFVADAAVITVPLGVLKANIIKFEPRLPDWKEEAINNLAVRVENKIVLLFDTVFWPNVEFLGVVSSTSYSCSYFLNLHKATGNKVLVYMPSGRLALDIEKLSDEAAANFAFGQLKQILPDASMISGSIPSMLKANQANTSALAYRKEMRCRRSSSHRFEPIFTTLFRSSSMDIGIRSSIS</sequence>
<evidence type="ECO:0000256" key="1">
    <source>
        <dbReference type="ARBA" id="ARBA00005995"/>
    </source>
</evidence>
<proteinExistence type="inferred from homology"/>
<dbReference type="RefSeq" id="XP_019702391.1">
    <property type="nucleotide sequence ID" value="XM_019846832.2"/>
</dbReference>
<dbReference type="SUPFAM" id="SSF51905">
    <property type="entry name" value="FAD/NAD(P)-binding domain"/>
    <property type="match status" value="1"/>
</dbReference>
<reference evidence="5" key="1">
    <citation type="submission" date="2025-08" db="UniProtKB">
        <authorList>
            <consortium name="RefSeq"/>
        </authorList>
    </citation>
    <scope>IDENTIFICATION</scope>
</reference>
<dbReference type="KEGG" id="egu:105033992"/>
<dbReference type="Proteomes" id="UP000504607">
    <property type="component" value="Unplaced"/>
</dbReference>
<dbReference type="PANTHER" id="PTHR10742">
    <property type="entry name" value="FLAVIN MONOAMINE OXIDASE"/>
    <property type="match status" value="1"/>
</dbReference>